<sequence length="499" mass="56257">MAADTRKIELCHKLAYFLESSVKRGNGWKEIKDILEKLKTWTRNRDNRVKVEVSDVKLASSVLSRSLLVIKAYQGAGDDLENPCLSSTTEAFRFLRNTAAEVPENQIMIMDCGIVDQVLEIITALLKPKYQESTKEDGQFVGDSIKSGLQMIGNLVVKNNKTQEHIWKKCFPSFFMELFSLACYQAQEAVCMVIFNCMSEQTRAQLVDSHEGNKVLSYVLHLCADHKDLDWGYFIFDELQKNGQMPDLYRGLVFDPGARIILLDLIGAQLSEGANPKMMSGLDGMANISAAGFSEESLLFLSREFEENCNICIFQEHKEDSEAEHILDALVISRLLRLLCTVSGLHSSPLQDRPALLHATIELLHETNKEENREAFCRTSHVPQGADSGDLSPSHGFKRDLVRLVGNLCYRHRVNQDKTRELDGLPLILDHCNVDDYNPYICQWAVFALRNLLENNQANQQLIASLDNRGLASSDRIREFGVTVTETPDGTIRIAPLKE</sequence>
<dbReference type="PANTHER" id="PTHR13255:SF0">
    <property type="entry name" value="ATAXIN-10"/>
    <property type="match status" value="1"/>
</dbReference>
<dbReference type="GO" id="GO:0051301">
    <property type="term" value="P:cell division"/>
    <property type="evidence" value="ECO:0007669"/>
    <property type="project" value="UniProtKB-KW"/>
</dbReference>
<organism evidence="7 8">
    <name type="scientific">Nematostella vectensis</name>
    <name type="common">Starlet sea anemone</name>
    <dbReference type="NCBI Taxonomy" id="45351"/>
    <lineage>
        <taxon>Eukaryota</taxon>
        <taxon>Metazoa</taxon>
        <taxon>Cnidaria</taxon>
        <taxon>Anthozoa</taxon>
        <taxon>Hexacorallia</taxon>
        <taxon>Actiniaria</taxon>
        <taxon>Edwardsiidae</taxon>
        <taxon>Nematostella</taxon>
    </lineage>
</organism>
<dbReference type="eggNOG" id="KOG2676">
    <property type="taxonomic scope" value="Eukaryota"/>
</dbReference>
<dbReference type="Proteomes" id="UP000001593">
    <property type="component" value="Unassembled WGS sequence"/>
</dbReference>
<keyword evidence="4" id="KW-0131">Cell cycle</keyword>
<evidence type="ECO:0000256" key="2">
    <source>
        <dbReference type="ARBA" id="ARBA00018804"/>
    </source>
</evidence>
<gene>
    <name evidence="7" type="ORF">NEMVEDRAFT_v1g239571</name>
</gene>
<dbReference type="Pfam" id="PF09759">
    <property type="entry name" value="Atx10homo_assoc"/>
    <property type="match status" value="1"/>
</dbReference>
<evidence type="ECO:0000256" key="3">
    <source>
        <dbReference type="ARBA" id="ARBA00022618"/>
    </source>
</evidence>
<dbReference type="GO" id="GO:0005829">
    <property type="term" value="C:cytosol"/>
    <property type="evidence" value="ECO:0000318"/>
    <property type="project" value="GO_Central"/>
</dbReference>
<proteinExistence type="inferred from homology"/>
<evidence type="ECO:0000313" key="7">
    <source>
        <dbReference type="EMBL" id="EDO47128.1"/>
    </source>
</evidence>
<dbReference type="Gene3D" id="1.25.10.10">
    <property type="entry name" value="Leucine-rich Repeat Variant"/>
    <property type="match status" value="2"/>
</dbReference>
<protein>
    <recommendedName>
        <fullName evidence="2">Ataxin-10</fullName>
    </recommendedName>
</protein>
<dbReference type="GO" id="GO:0031175">
    <property type="term" value="P:neuron projection development"/>
    <property type="evidence" value="ECO:0000318"/>
    <property type="project" value="GO_Central"/>
</dbReference>
<keyword evidence="8" id="KW-1185">Reference proteome</keyword>
<evidence type="ECO:0000256" key="5">
    <source>
        <dbReference type="ARBA" id="ARBA00045173"/>
    </source>
</evidence>
<keyword evidence="3" id="KW-0132">Cell division</keyword>
<evidence type="ECO:0000259" key="6">
    <source>
        <dbReference type="Pfam" id="PF09759"/>
    </source>
</evidence>
<dbReference type="InParanoid" id="A7RNE5"/>
<dbReference type="PANTHER" id="PTHR13255">
    <property type="entry name" value="ATAXIN-10"/>
    <property type="match status" value="1"/>
</dbReference>
<dbReference type="EMBL" id="DS469522">
    <property type="protein sequence ID" value="EDO47128.1"/>
    <property type="molecule type" value="Genomic_DNA"/>
</dbReference>
<evidence type="ECO:0000256" key="1">
    <source>
        <dbReference type="ARBA" id="ARBA00008384"/>
    </source>
</evidence>
<reference evidence="7 8" key="1">
    <citation type="journal article" date="2007" name="Science">
        <title>Sea anemone genome reveals ancestral eumetazoan gene repertoire and genomic organization.</title>
        <authorList>
            <person name="Putnam N.H."/>
            <person name="Srivastava M."/>
            <person name="Hellsten U."/>
            <person name="Dirks B."/>
            <person name="Chapman J."/>
            <person name="Salamov A."/>
            <person name="Terry A."/>
            <person name="Shapiro H."/>
            <person name="Lindquist E."/>
            <person name="Kapitonov V.V."/>
            <person name="Jurka J."/>
            <person name="Genikhovich G."/>
            <person name="Grigoriev I.V."/>
            <person name="Lucas S.M."/>
            <person name="Steele R.E."/>
            <person name="Finnerty J.R."/>
            <person name="Technau U."/>
            <person name="Martindale M.Q."/>
            <person name="Rokhsar D.S."/>
        </authorList>
    </citation>
    <scope>NUCLEOTIDE SEQUENCE [LARGE SCALE GENOMIC DNA]</scope>
    <source>
        <strain evidence="8">CH2 X CH6</strain>
    </source>
</reference>
<name>A7RNE5_NEMVE</name>
<dbReference type="SUPFAM" id="SSF48371">
    <property type="entry name" value="ARM repeat"/>
    <property type="match status" value="1"/>
</dbReference>
<feature type="domain" description="Ataxin-10" evidence="6">
    <location>
        <begin position="397"/>
        <end position="494"/>
    </location>
</feature>
<dbReference type="InterPro" id="IPR011989">
    <property type="entry name" value="ARM-like"/>
</dbReference>
<dbReference type="AlphaFoldDB" id="A7RNE5"/>
<comment type="function">
    <text evidence="5">May play a role in the regulation of cytokinesis. May play a role in signaling by stimulating protein glycosylation. Induces neuritogenesis by activating the Ras-MAP kinase pathway and is necessary for the survival of cerebellar neurons. Does not appear to play a major role in ciliogenesis.</text>
</comment>
<dbReference type="OMA" id="IMYNIYL"/>
<dbReference type="FunCoup" id="A7RNE5">
    <property type="interactions" value="497"/>
</dbReference>
<dbReference type="InterPro" id="IPR016024">
    <property type="entry name" value="ARM-type_fold"/>
</dbReference>
<comment type="similarity">
    <text evidence="1">Belongs to the ataxin-10 family.</text>
</comment>
<dbReference type="InterPro" id="IPR051374">
    <property type="entry name" value="Ataxin-10/CTR86_families"/>
</dbReference>
<evidence type="ECO:0000313" key="8">
    <source>
        <dbReference type="Proteomes" id="UP000001593"/>
    </source>
</evidence>
<dbReference type="InterPro" id="IPR019156">
    <property type="entry name" value="Ataxin-10_domain"/>
</dbReference>
<dbReference type="KEGG" id="nve:5519210"/>
<dbReference type="PhylomeDB" id="A7RNE5"/>
<evidence type="ECO:0000256" key="4">
    <source>
        <dbReference type="ARBA" id="ARBA00023306"/>
    </source>
</evidence>
<dbReference type="STRING" id="45351.A7RNE5"/>
<accession>A7RNE5</accession>
<dbReference type="HOGENOM" id="CLU_046084_1_0_1"/>